<dbReference type="PANTHER" id="PTHR24559:SF444">
    <property type="entry name" value="REVERSE TRANSCRIPTASE DOMAIN-CONTAINING PROTEIN"/>
    <property type="match status" value="1"/>
</dbReference>
<feature type="non-terminal residue" evidence="1">
    <location>
        <position position="1"/>
    </location>
</feature>
<name>F8Q9J5_SERL3</name>
<dbReference type="Proteomes" id="UP000008063">
    <property type="component" value="Unassembled WGS sequence"/>
</dbReference>
<dbReference type="InterPro" id="IPR043502">
    <property type="entry name" value="DNA/RNA_pol_sf"/>
</dbReference>
<organism evidence="2">
    <name type="scientific">Serpula lacrymans var. lacrymans (strain S7.3)</name>
    <name type="common">Dry rot fungus</name>
    <dbReference type="NCBI Taxonomy" id="936435"/>
    <lineage>
        <taxon>Eukaryota</taxon>
        <taxon>Fungi</taxon>
        <taxon>Dikarya</taxon>
        <taxon>Basidiomycota</taxon>
        <taxon>Agaricomycotina</taxon>
        <taxon>Agaricomycetes</taxon>
        <taxon>Agaricomycetidae</taxon>
        <taxon>Boletales</taxon>
        <taxon>Coniophorineae</taxon>
        <taxon>Serpulaceae</taxon>
        <taxon>Serpula</taxon>
    </lineage>
</organism>
<dbReference type="InParanoid" id="F8Q9J5"/>
<gene>
    <name evidence="1" type="ORF">SERLA73DRAFT_38753</name>
</gene>
<sequence length="93" mass="10527">KNIPIPPGIKNEVIELLRDKIKAGVYEPSQSSYRSKWFCVQKKNGKICIIHDLQPLNAVTIKNSGVPPILDDFVEPFAGSQCYTVFDLFWGFD</sequence>
<reference evidence="2" key="1">
    <citation type="journal article" date="2011" name="Science">
        <title>The plant cell wall-decomposing machinery underlies the functional diversity of forest fungi.</title>
        <authorList>
            <person name="Eastwood D.C."/>
            <person name="Floudas D."/>
            <person name="Binder M."/>
            <person name="Majcherczyk A."/>
            <person name="Schneider P."/>
            <person name="Aerts A."/>
            <person name="Asiegbu F.O."/>
            <person name="Baker S.E."/>
            <person name="Barry K."/>
            <person name="Bendiksby M."/>
            <person name="Blumentritt M."/>
            <person name="Coutinho P.M."/>
            <person name="Cullen D."/>
            <person name="de Vries R.P."/>
            <person name="Gathman A."/>
            <person name="Goodell B."/>
            <person name="Henrissat B."/>
            <person name="Ihrmark K."/>
            <person name="Kauserud H."/>
            <person name="Kohler A."/>
            <person name="LaButti K."/>
            <person name="Lapidus A."/>
            <person name="Lavin J.L."/>
            <person name="Lee Y.-H."/>
            <person name="Lindquist E."/>
            <person name="Lilly W."/>
            <person name="Lucas S."/>
            <person name="Morin E."/>
            <person name="Murat C."/>
            <person name="Oguiza J.A."/>
            <person name="Park J."/>
            <person name="Pisabarro A.G."/>
            <person name="Riley R."/>
            <person name="Rosling A."/>
            <person name="Salamov A."/>
            <person name="Schmidt O."/>
            <person name="Schmutz J."/>
            <person name="Skrede I."/>
            <person name="Stenlid J."/>
            <person name="Wiebenga A."/>
            <person name="Xie X."/>
            <person name="Kuees U."/>
            <person name="Hibbett D.S."/>
            <person name="Hoffmeister D."/>
            <person name="Hoegberg N."/>
            <person name="Martin F."/>
            <person name="Grigoriev I.V."/>
            <person name="Watkinson S.C."/>
        </authorList>
    </citation>
    <scope>NUCLEOTIDE SEQUENCE [LARGE SCALE GENOMIC DNA]</scope>
    <source>
        <strain evidence="2">strain S7.3</strain>
    </source>
</reference>
<dbReference type="HOGENOM" id="CLU_092523_5_1_1"/>
<dbReference type="Gene3D" id="3.30.70.270">
    <property type="match status" value="1"/>
</dbReference>
<accession>F8Q9J5</accession>
<evidence type="ECO:0000313" key="1">
    <source>
        <dbReference type="EMBL" id="EGN95250.1"/>
    </source>
</evidence>
<dbReference type="InterPro" id="IPR043128">
    <property type="entry name" value="Rev_trsase/Diguanyl_cyclase"/>
</dbReference>
<dbReference type="OMA" id="FIVEHHQ"/>
<dbReference type="Gene3D" id="3.10.10.10">
    <property type="entry name" value="HIV Type 1 Reverse Transcriptase, subunit A, domain 1"/>
    <property type="match status" value="1"/>
</dbReference>
<dbReference type="PANTHER" id="PTHR24559">
    <property type="entry name" value="TRANSPOSON TY3-I GAG-POL POLYPROTEIN"/>
    <property type="match status" value="1"/>
</dbReference>
<dbReference type="EMBL" id="GL945486">
    <property type="protein sequence ID" value="EGN95250.1"/>
    <property type="molecule type" value="Genomic_DNA"/>
</dbReference>
<proteinExistence type="predicted"/>
<dbReference type="OrthoDB" id="5599163at2759"/>
<evidence type="ECO:0000313" key="2">
    <source>
        <dbReference type="Proteomes" id="UP000008063"/>
    </source>
</evidence>
<dbReference type="InterPro" id="IPR053134">
    <property type="entry name" value="RNA-dir_DNA_polymerase"/>
</dbReference>
<protein>
    <recommendedName>
        <fullName evidence="3">DNA/RNA polymerase</fullName>
    </recommendedName>
</protein>
<dbReference type="SUPFAM" id="SSF56672">
    <property type="entry name" value="DNA/RNA polymerases"/>
    <property type="match status" value="1"/>
</dbReference>
<dbReference type="AlphaFoldDB" id="F8Q9J5"/>
<feature type="non-terminal residue" evidence="1">
    <location>
        <position position="93"/>
    </location>
</feature>
<keyword evidence="2" id="KW-1185">Reference proteome</keyword>
<evidence type="ECO:0008006" key="3">
    <source>
        <dbReference type="Google" id="ProtNLM"/>
    </source>
</evidence>